<evidence type="ECO:0000256" key="1">
    <source>
        <dbReference type="SAM" id="MobiDB-lite"/>
    </source>
</evidence>
<name>A0ABX1J8P3_9PSEU</name>
<evidence type="ECO:0000313" key="4">
    <source>
        <dbReference type="EMBL" id="NKQ54751.1"/>
    </source>
</evidence>
<keyword evidence="5" id="KW-1185">Reference proteome</keyword>
<accession>A0ABX1J8P3</accession>
<dbReference type="Pfam" id="PF10756">
    <property type="entry name" value="bPH_6"/>
    <property type="match status" value="1"/>
</dbReference>
<dbReference type="EMBL" id="JAAXLS010000011">
    <property type="protein sequence ID" value="NKQ54751.1"/>
    <property type="molecule type" value="Genomic_DNA"/>
</dbReference>
<keyword evidence="2" id="KW-0812">Transmembrane</keyword>
<sequence length="126" mass="13651">MVCLIPVSFNGVPGLWALYVVPLVLIVFVARTRTIATPQGLDIRTLFGHRDVPWEALKGLAITRRSKVRAVLTDDSQLPLPTVRTRHIPVLSLVSDGRVADPTGLTDELTKKSPAEATGDSPEETA</sequence>
<protein>
    <submittedName>
        <fullName evidence="4">PH domain-containing protein</fullName>
    </submittedName>
</protein>
<dbReference type="InterPro" id="IPR019692">
    <property type="entry name" value="CFP-6_PH"/>
</dbReference>
<keyword evidence="2" id="KW-0472">Membrane</keyword>
<dbReference type="Proteomes" id="UP000715441">
    <property type="component" value="Unassembled WGS sequence"/>
</dbReference>
<reference evidence="4 5" key="1">
    <citation type="submission" date="2020-04" db="EMBL/GenBank/DDBJ databases">
        <title>Novel species.</title>
        <authorList>
            <person name="Teo W.F.A."/>
            <person name="Lipun K."/>
            <person name="Srisuk N."/>
            <person name="Duangmal K."/>
        </authorList>
    </citation>
    <scope>NUCLEOTIDE SEQUENCE [LARGE SCALE GENOMIC DNA]</scope>
    <source>
        <strain evidence="4 5">K13G38</strain>
    </source>
</reference>
<keyword evidence="2" id="KW-1133">Transmembrane helix</keyword>
<comment type="caution">
    <text evidence="4">The sequence shown here is derived from an EMBL/GenBank/DDBJ whole genome shotgun (WGS) entry which is preliminary data.</text>
</comment>
<evidence type="ECO:0000259" key="3">
    <source>
        <dbReference type="Pfam" id="PF10756"/>
    </source>
</evidence>
<feature type="transmembrane region" description="Helical" evidence="2">
    <location>
        <begin position="12"/>
        <end position="30"/>
    </location>
</feature>
<evidence type="ECO:0000256" key="2">
    <source>
        <dbReference type="SAM" id="Phobius"/>
    </source>
</evidence>
<organism evidence="4 5">
    <name type="scientific">Amycolatopsis acididurans</name>
    <dbReference type="NCBI Taxonomy" id="2724524"/>
    <lineage>
        <taxon>Bacteria</taxon>
        <taxon>Bacillati</taxon>
        <taxon>Actinomycetota</taxon>
        <taxon>Actinomycetes</taxon>
        <taxon>Pseudonocardiales</taxon>
        <taxon>Pseudonocardiaceae</taxon>
        <taxon>Amycolatopsis</taxon>
    </lineage>
</organism>
<evidence type="ECO:0000313" key="5">
    <source>
        <dbReference type="Proteomes" id="UP000715441"/>
    </source>
</evidence>
<proteinExistence type="predicted"/>
<gene>
    <name evidence="4" type="ORF">HFP15_17855</name>
</gene>
<feature type="domain" description="Low molecular weight protein antigen 6 PH" evidence="3">
    <location>
        <begin position="31"/>
        <end position="100"/>
    </location>
</feature>
<feature type="region of interest" description="Disordered" evidence="1">
    <location>
        <begin position="98"/>
        <end position="126"/>
    </location>
</feature>